<dbReference type="EMBL" id="JBEPLU010000002">
    <property type="protein sequence ID" value="MET3528067.1"/>
    <property type="molecule type" value="Genomic_DNA"/>
</dbReference>
<comment type="caution">
    <text evidence="2">The sequence shown here is derived from an EMBL/GenBank/DDBJ whole genome shotgun (WGS) entry which is preliminary data.</text>
</comment>
<dbReference type="Proteomes" id="UP001549110">
    <property type="component" value="Unassembled WGS sequence"/>
</dbReference>
<organism evidence="2 3">
    <name type="scientific">Phenylobacterium koreense</name>
    <dbReference type="NCBI Taxonomy" id="266125"/>
    <lineage>
        <taxon>Bacteria</taxon>
        <taxon>Pseudomonadati</taxon>
        <taxon>Pseudomonadota</taxon>
        <taxon>Alphaproteobacteria</taxon>
        <taxon>Caulobacterales</taxon>
        <taxon>Caulobacteraceae</taxon>
        <taxon>Phenylobacterium</taxon>
    </lineage>
</organism>
<keyword evidence="3" id="KW-1185">Reference proteome</keyword>
<dbReference type="InterPro" id="IPR001387">
    <property type="entry name" value="Cro/C1-type_HTH"/>
</dbReference>
<dbReference type="CDD" id="cd00093">
    <property type="entry name" value="HTH_XRE"/>
    <property type="match status" value="1"/>
</dbReference>
<dbReference type="InterPro" id="IPR010982">
    <property type="entry name" value="Lambda_DNA-bd_dom_sf"/>
</dbReference>
<feature type="domain" description="HTH cro/C1-type" evidence="1">
    <location>
        <begin position="1"/>
        <end position="56"/>
    </location>
</feature>
<accession>A0ABV2EM00</accession>
<dbReference type="SMART" id="SM00530">
    <property type="entry name" value="HTH_XRE"/>
    <property type="match status" value="1"/>
</dbReference>
<evidence type="ECO:0000259" key="1">
    <source>
        <dbReference type="PROSITE" id="PS50943"/>
    </source>
</evidence>
<sequence length="97" mass="10335">MALRRDQLKMTQAQLASRVGMSRASIANIERGRQNVLLHHACDIATALGLSQVGDLLPLDGRSSLEDQSLVLSDTLSPKAKAQISDLIANAVAQGRS</sequence>
<dbReference type="SUPFAM" id="SSF47413">
    <property type="entry name" value="lambda repressor-like DNA-binding domains"/>
    <property type="match status" value="1"/>
</dbReference>
<dbReference type="Pfam" id="PF01381">
    <property type="entry name" value="HTH_3"/>
    <property type="match status" value="1"/>
</dbReference>
<name>A0ABV2EM00_9CAUL</name>
<proteinExistence type="predicted"/>
<dbReference type="PROSITE" id="PS50943">
    <property type="entry name" value="HTH_CROC1"/>
    <property type="match status" value="1"/>
</dbReference>
<reference evidence="2 3" key="1">
    <citation type="submission" date="2024-06" db="EMBL/GenBank/DDBJ databases">
        <title>Genomic Encyclopedia of Type Strains, Phase IV (KMG-IV): sequencing the most valuable type-strain genomes for metagenomic binning, comparative biology and taxonomic classification.</title>
        <authorList>
            <person name="Goeker M."/>
        </authorList>
    </citation>
    <scope>NUCLEOTIDE SEQUENCE [LARGE SCALE GENOMIC DNA]</scope>
    <source>
        <strain evidence="2 3">DSM 17809</strain>
    </source>
</reference>
<evidence type="ECO:0000313" key="3">
    <source>
        <dbReference type="Proteomes" id="UP001549110"/>
    </source>
</evidence>
<dbReference type="Gene3D" id="1.10.260.40">
    <property type="entry name" value="lambda repressor-like DNA-binding domains"/>
    <property type="match status" value="1"/>
</dbReference>
<protein>
    <submittedName>
        <fullName evidence="2">Transcriptional regulator with XRE-family HTH domain</fullName>
    </submittedName>
</protein>
<evidence type="ECO:0000313" key="2">
    <source>
        <dbReference type="EMBL" id="MET3528067.1"/>
    </source>
</evidence>
<gene>
    <name evidence="2" type="ORF">ABID41_003185</name>
</gene>